<dbReference type="RefSeq" id="WP_103003736.1">
    <property type="nucleotide sequence ID" value="NZ_NBAX01000007.1"/>
</dbReference>
<comment type="caution">
    <text evidence="1">The sequence shown here is derived from an EMBL/GenBank/DDBJ whole genome shotgun (WGS) entry which is preliminary data.</text>
</comment>
<dbReference type="AlphaFoldDB" id="A0A2K0XGG9"/>
<protein>
    <submittedName>
        <fullName evidence="1">DUF3316 domain-containing protein</fullName>
    </submittedName>
</protein>
<evidence type="ECO:0000313" key="2">
    <source>
        <dbReference type="Proteomes" id="UP000236634"/>
    </source>
</evidence>
<sequence length="279" mass="31941">MRNWLLNKISVRGIAVAFILMGGVTSTIAQEERAIPQRITTKSDMIGYGQASLLDTYLSAETYTGYRIDYLSHIMRTKEESHWMQLKIHQGNFTYAKNRAKNAYEMEGMYQFEYGVFYQWQLFEKHLQLMTGGKMNLHAGALYNGRNGNNPMQAKLGINIAPALILSYALKIQKVPLQLRYELSTPIVGMMFSPNYGQSYYEIFSRGDYDHNIVCTHLGNAPALKQLVTLDFTLWKTTFRVGYLGDYQQANVNNLKYHSYSNALVIGLVKKFTLTHILP</sequence>
<dbReference type="InterPro" id="IPR016879">
    <property type="entry name" value="UCP028299"/>
</dbReference>
<accession>A0A2K0XGG9</accession>
<proteinExistence type="predicted"/>
<dbReference type="Proteomes" id="UP000236634">
    <property type="component" value="Unassembled WGS sequence"/>
</dbReference>
<organism evidence="1 2">
    <name type="scientific">Hoylesella timonensis</name>
    <dbReference type="NCBI Taxonomy" id="386414"/>
    <lineage>
        <taxon>Bacteria</taxon>
        <taxon>Pseudomonadati</taxon>
        <taxon>Bacteroidota</taxon>
        <taxon>Bacteroidia</taxon>
        <taxon>Bacteroidales</taxon>
        <taxon>Prevotellaceae</taxon>
        <taxon>Hoylesella</taxon>
    </lineage>
</organism>
<reference evidence="1 2" key="1">
    <citation type="submission" date="2017-03" db="EMBL/GenBank/DDBJ databases">
        <authorList>
            <person name="Afonso C.L."/>
            <person name="Miller P.J."/>
            <person name="Scott M.A."/>
            <person name="Spackman E."/>
            <person name="Goraichik I."/>
            <person name="Dimitrov K.M."/>
            <person name="Suarez D.L."/>
            <person name="Swayne D.E."/>
        </authorList>
    </citation>
    <scope>NUCLEOTIDE SEQUENCE [LARGE SCALE GENOMIC DNA]</scope>
    <source>
        <strain evidence="1 2">DNF00076</strain>
    </source>
</reference>
<gene>
    <name evidence="1" type="ORF">BFS16_09345</name>
</gene>
<dbReference type="Pfam" id="PF11777">
    <property type="entry name" value="DUF3316"/>
    <property type="match status" value="1"/>
</dbReference>
<dbReference type="EMBL" id="NBAX01000007">
    <property type="protein sequence ID" value="PNP93617.1"/>
    <property type="molecule type" value="Genomic_DNA"/>
</dbReference>
<name>A0A2K0XGG9_9BACT</name>
<evidence type="ECO:0000313" key="1">
    <source>
        <dbReference type="EMBL" id="PNP93617.1"/>
    </source>
</evidence>